<feature type="compositionally biased region" description="Acidic residues" evidence="1">
    <location>
        <begin position="51"/>
        <end position="75"/>
    </location>
</feature>
<reference evidence="4" key="1">
    <citation type="journal article" date="2002" name="Science">
        <title>The draft genome of Ciona intestinalis: insights into chordate and vertebrate origins.</title>
        <authorList>
            <person name="Dehal P."/>
            <person name="Satou Y."/>
            <person name="Campbell R.K."/>
            <person name="Chapman J."/>
            <person name="Degnan B."/>
            <person name="De Tomaso A."/>
            <person name="Davidson B."/>
            <person name="Di Gregorio A."/>
            <person name="Gelpke M."/>
            <person name="Goodstein D.M."/>
            <person name="Harafuji N."/>
            <person name="Hastings K.E."/>
            <person name="Ho I."/>
            <person name="Hotta K."/>
            <person name="Huang W."/>
            <person name="Kawashima T."/>
            <person name="Lemaire P."/>
            <person name="Martinez D."/>
            <person name="Meinertzhagen I.A."/>
            <person name="Necula S."/>
            <person name="Nonaka M."/>
            <person name="Putnam N."/>
            <person name="Rash S."/>
            <person name="Saiga H."/>
            <person name="Satake M."/>
            <person name="Terry A."/>
            <person name="Yamada L."/>
            <person name="Wang H.G."/>
            <person name="Awazu S."/>
            <person name="Azumi K."/>
            <person name="Boore J."/>
            <person name="Branno M."/>
            <person name="Chin-Bow S."/>
            <person name="DeSantis R."/>
            <person name="Doyle S."/>
            <person name="Francino P."/>
            <person name="Keys D.N."/>
            <person name="Haga S."/>
            <person name="Hayashi H."/>
            <person name="Hino K."/>
            <person name="Imai K.S."/>
            <person name="Inaba K."/>
            <person name="Kano S."/>
            <person name="Kobayashi K."/>
            <person name="Kobayashi M."/>
            <person name="Lee B.I."/>
            <person name="Makabe K.W."/>
            <person name="Manohar C."/>
            <person name="Matassi G."/>
            <person name="Medina M."/>
            <person name="Mochizuki Y."/>
            <person name="Mount S."/>
            <person name="Morishita T."/>
            <person name="Miura S."/>
            <person name="Nakayama A."/>
            <person name="Nishizaka S."/>
            <person name="Nomoto H."/>
            <person name="Ohta F."/>
            <person name="Oishi K."/>
            <person name="Rigoutsos I."/>
            <person name="Sano M."/>
            <person name="Sasaki A."/>
            <person name="Sasakura Y."/>
            <person name="Shoguchi E."/>
            <person name="Shin-i T."/>
            <person name="Spagnuolo A."/>
            <person name="Stainier D."/>
            <person name="Suzuki M.M."/>
            <person name="Tassy O."/>
            <person name="Takatori N."/>
            <person name="Tokuoka M."/>
            <person name="Yagi K."/>
            <person name="Yoshizaki F."/>
            <person name="Wada S."/>
            <person name="Zhang C."/>
            <person name="Hyatt P.D."/>
            <person name="Larimer F."/>
            <person name="Detter C."/>
            <person name="Doggett N."/>
            <person name="Glavina T."/>
            <person name="Hawkins T."/>
            <person name="Richardson P."/>
            <person name="Lucas S."/>
            <person name="Kohara Y."/>
            <person name="Levine M."/>
            <person name="Satoh N."/>
            <person name="Rokhsar D.S."/>
        </authorList>
    </citation>
    <scope>NUCLEOTIDE SEQUENCE [LARGE SCALE GENOMIC DNA]</scope>
</reference>
<reference evidence="3" key="3">
    <citation type="submission" date="2025-08" db="UniProtKB">
        <authorList>
            <consortium name="Ensembl"/>
        </authorList>
    </citation>
    <scope>IDENTIFICATION</scope>
</reference>
<dbReference type="InParanoid" id="F6RKX5"/>
<evidence type="ECO:0000256" key="2">
    <source>
        <dbReference type="SAM" id="SignalP"/>
    </source>
</evidence>
<evidence type="ECO:0000313" key="4">
    <source>
        <dbReference type="Proteomes" id="UP000008144"/>
    </source>
</evidence>
<sequence>MDRKLLIVLLIALICFAEQGESWCYRRRGYFRRRRYHWRRRRRYDQQSAEDMNEDEESAGDEIEDISAEEDMPEM</sequence>
<protein>
    <submittedName>
        <fullName evidence="3">Uncharacterized protein</fullName>
    </submittedName>
</protein>
<feature type="chain" id="PRO_5003340733" evidence="2">
    <location>
        <begin position="23"/>
        <end position="75"/>
    </location>
</feature>
<dbReference type="AlphaFoldDB" id="F6RKX5"/>
<feature type="signal peptide" evidence="2">
    <location>
        <begin position="1"/>
        <end position="22"/>
    </location>
</feature>
<dbReference type="Proteomes" id="UP000008144">
    <property type="component" value="Chromosome 1"/>
</dbReference>
<evidence type="ECO:0000256" key="1">
    <source>
        <dbReference type="SAM" id="MobiDB-lite"/>
    </source>
</evidence>
<keyword evidence="4" id="KW-1185">Reference proteome</keyword>
<feature type="region of interest" description="Disordered" evidence="1">
    <location>
        <begin position="41"/>
        <end position="75"/>
    </location>
</feature>
<dbReference type="GeneTree" id="ENSGT00390000000494"/>
<dbReference type="Ensembl" id="ENSCINT00000025369.2">
    <property type="protein sequence ID" value="ENSCINP00000025123.2"/>
    <property type="gene ID" value="ENSCING00000013748.2"/>
</dbReference>
<keyword evidence="2" id="KW-0732">Signal</keyword>
<organism evidence="3 4">
    <name type="scientific">Ciona intestinalis</name>
    <name type="common">Transparent sea squirt</name>
    <name type="synonym">Ascidia intestinalis</name>
    <dbReference type="NCBI Taxonomy" id="7719"/>
    <lineage>
        <taxon>Eukaryota</taxon>
        <taxon>Metazoa</taxon>
        <taxon>Chordata</taxon>
        <taxon>Tunicata</taxon>
        <taxon>Ascidiacea</taxon>
        <taxon>Phlebobranchia</taxon>
        <taxon>Cionidae</taxon>
        <taxon>Ciona</taxon>
    </lineage>
</organism>
<accession>F6RKX5</accession>
<evidence type="ECO:0000313" key="3">
    <source>
        <dbReference type="Ensembl" id="ENSCINP00000025123.2"/>
    </source>
</evidence>
<reference evidence="3" key="2">
    <citation type="journal article" date="2008" name="Genome Biol.">
        <title>Improved genome assembly and evidence-based global gene model set for the chordate Ciona intestinalis: new insight into intron and operon populations.</title>
        <authorList>
            <person name="Satou Y."/>
            <person name="Mineta K."/>
            <person name="Ogasawara M."/>
            <person name="Sasakura Y."/>
            <person name="Shoguchi E."/>
            <person name="Ueno K."/>
            <person name="Yamada L."/>
            <person name="Matsumoto J."/>
            <person name="Wasserscheid J."/>
            <person name="Dewar K."/>
            <person name="Wiley G.B."/>
            <person name="Macmil S.L."/>
            <person name="Roe B.A."/>
            <person name="Zeller R.W."/>
            <person name="Hastings K.E."/>
            <person name="Lemaire P."/>
            <person name="Lindquist E."/>
            <person name="Endo T."/>
            <person name="Hotta K."/>
            <person name="Inaba K."/>
        </authorList>
    </citation>
    <scope>NUCLEOTIDE SEQUENCE [LARGE SCALE GENOMIC DNA]</scope>
    <source>
        <strain evidence="3">wild type</strain>
    </source>
</reference>
<name>F6RKX5_CIOIN</name>
<dbReference type="EMBL" id="EAAA01000103">
    <property type="status" value="NOT_ANNOTATED_CDS"/>
    <property type="molecule type" value="Genomic_DNA"/>
</dbReference>
<proteinExistence type="predicted"/>
<dbReference type="HOGENOM" id="CLU_2775165_0_0_1"/>
<reference evidence="3" key="4">
    <citation type="submission" date="2025-09" db="UniProtKB">
        <authorList>
            <consortium name="Ensembl"/>
        </authorList>
    </citation>
    <scope>IDENTIFICATION</scope>
</reference>